<dbReference type="OrthoDB" id="9791494at2"/>
<reference evidence="1 2" key="1">
    <citation type="submission" date="2018-03" db="EMBL/GenBank/DDBJ databases">
        <title>The draft genome of Mesorhizobium soli JCM 19897.</title>
        <authorList>
            <person name="Li L."/>
            <person name="Liu L."/>
            <person name="Liang L."/>
            <person name="Wang T."/>
            <person name="Zhang X."/>
        </authorList>
    </citation>
    <scope>NUCLEOTIDE SEQUENCE [LARGE SCALE GENOMIC DNA]</scope>
    <source>
        <strain evidence="1 2">JCM 19897</strain>
    </source>
</reference>
<evidence type="ECO:0000313" key="1">
    <source>
        <dbReference type="EMBL" id="PSJ57126.1"/>
    </source>
</evidence>
<gene>
    <name evidence="1" type="ORF">C7I85_23165</name>
</gene>
<dbReference type="EMBL" id="PXYL01000015">
    <property type="protein sequence ID" value="PSJ57126.1"/>
    <property type="molecule type" value="Genomic_DNA"/>
</dbReference>
<accession>A0A2P7S3S7</accession>
<dbReference type="RefSeq" id="WP_106726381.1">
    <property type="nucleotide sequence ID" value="NZ_PXYL01000015.1"/>
</dbReference>
<keyword evidence="2" id="KW-1185">Reference proteome</keyword>
<proteinExistence type="predicted"/>
<name>A0A2P7S3S7_9HYPH</name>
<sequence>MKAALDGLEARKAELTELLATAPQDMPDLLPSISAVYARKVEQLAAALNCPEDRQAAAQALRGLIEKIVLTPGVRRGEMEATLYGKLGTILNWTDRQPSNKNTPGAGLAGVF</sequence>
<dbReference type="Proteomes" id="UP000240653">
    <property type="component" value="Unassembled WGS sequence"/>
</dbReference>
<comment type="caution">
    <text evidence="1">The sequence shown here is derived from an EMBL/GenBank/DDBJ whole genome shotgun (WGS) entry which is preliminary data.</text>
</comment>
<dbReference type="AlphaFoldDB" id="A0A2P7S3S7"/>
<protein>
    <submittedName>
        <fullName evidence="1">Uncharacterized protein</fullName>
    </submittedName>
</protein>
<evidence type="ECO:0000313" key="2">
    <source>
        <dbReference type="Proteomes" id="UP000240653"/>
    </source>
</evidence>
<organism evidence="1 2">
    <name type="scientific">Pseudaminobacter soli</name>
    <name type="common">ex Li et al. 2025</name>
    <dbReference type="NCBI Taxonomy" id="1295366"/>
    <lineage>
        <taxon>Bacteria</taxon>
        <taxon>Pseudomonadati</taxon>
        <taxon>Pseudomonadota</taxon>
        <taxon>Alphaproteobacteria</taxon>
        <taxon>Hyphomicrobiales</taxon>
        <taxon>Phyllobacteriaceae</taxon>
        <taxon>Pseudaminobacter</taxon>
    </lineage>
</organism>